<dbReference type="SUPFAM" id="SSF50969">
    <property type="entry name" value="YVTN repeat-like/Quinoprotein amine dehydrogenase"/>
    <property type="match status" value="1"/>
</dbReference>
<keyword evidence="2" id="KW-0732">Signal</keyword>
<dbReference type="HOGENOM" id="CLU_012789_0_0_10"/>
<keyword evidence="4" id="KW-1185">Reference proteome</keyword>
<feature type="chain" id="PRO_5004788299" evidence="2">
    <location>
        <begin position="31"/>
        <end position="905"/>
    </location>
</feature>
<evidence type="ECO:0000256" key="2">
    <source>
        <dbReference type="SAM" id="SignalP"/>
    </source>
</evidence>
<dbReference type="Gene3D" id="2.130.10.10">
    <property type="entry name" value="YVTN repeat-like/Quinoprotein amine dehydrogenase"/>
    <property type="match status" value="2"/>
</dbReference>
<evidence type="ECO:0000313" key="4">
    <source>
        <dbReference type="Proteomes" id="UP000003586"/>
    </source>
</evidence>
<evidence type="ECO:0000256" key="1">
    <source>
        <dbReference type="ARBA" id="ARBA00022801"/>
    </source>
</evidence>
<organism evidence="3 4">
    <name type="scientific">Niabella soli DSM 19437</name>
    <dbReference type="NCBI Taxonomy" id="929713"/>
    <lineage>
        <taxon>Bacteria</taxon>
        <taxon>Pseudomonadati</taxon>
        <taxon>Bacteroidota</taxon>
        <taxon>Chitinophagia</taxon>
        <taxon>Chitinophagales</taxon>
        <taxon>Chitinophagaceae</taxon>
        <taxon>Niabella</taxon>
    </lineage>
</organism>
<proteinExistence type="predicted"/>
<dbReference type="NCBIfam" id="TIGR02276">
    <property type="entry name" value="beta_rpt_yvtn"/>
    <property type="match status" value="1"/>
</dbReference>
<dbReference type="SUPFAM" id="SSF53649">
    <property type="entry name" value="Alkaline phosphatase-like"/>
    <property type="match status" value="1"/>
</dbReference>
<dbReference type="InterPro" id="IPR051200">
    <property type="entry name" value="Host-pathogen_enzymatic-act"/>
</dbReference>
<dbReference type="KEGG" id="nso:NIASO_04475"/>
<dbReference type="Pfam" id="PF10282">
    <property type="entry name" value="Lactonase"/>
    <property type="match status" value="1"/>
</dbReference>
<dbReference type="InterPro" id="IPR017850">
    <property type="entry name" value="Alkaline_phosphatase_core_sf"/>
</dbReference>
<name>W0EV19_9BACT</name>
<accession>W0EV19</accession>
<feature type="signal peptide" evidence="2">
    <location>
        <begin position="1"/>
        <end position="30"/>
    </location>
</feature>
<dbReference type="eggNOG" id="COG3391">
    <property type="taxonomic scope" value="Bacteria"/>
</dbReference>
<sequence>MRFFHLKKINRFYFMAIMCIACLLTDQVTAQVVAPAKQTATDPYYTAYDNSTLTRSELPVLMPHNRIIRPAGTVLRYGDLNLENHSLDLKRIPGTTLLAVEDRYGIAVVDYQQRKITASWSFTGSAYKGFMSTYSGIEVLRSGNNTRIFWSAAQSGGERQSVVFEAAWNGNDLKITDTIRFTAVAPAPLALPNEVAVHNEGGTPYLYVVLNGNNTLEKINLNTKQRVWSASTGVAPYGITVVNSRIYVSNWGGTLPNAGATAETAGVPYGKMFIDPVTGAASGGSVSVFDTKGALIKEVPAGLHPNDLVASPDGQFVYVANGNSDDITVINTNTLSVAATILVKIDGHTSGFIGDSPNALDVSPDGKTLYVANGMDNALAVINLGKGSGHVKGYIPTESYPGGVRIIDSQLVVTNLEGEGSRISSKEITKQDKETGAYPGAAYNSHYEKATLSFIPVPDDQKLQQYTADVKKLMLLFRTELSRLNPRKGQPARPMPERIGEPSVFKHVLYVIKENRTYDQVLGDLSKGNGAKALCLYGDSVTPNQHKLAADYVLLDNYHASGKCSAEGHQWTDAAMVTDYIEKNVRAWFRSYPHVQTDAMVYNQKGFIWNNAADHGKKVRIYGETAMPDMDKKLTWTDIYAKYKKGEPLQFKNVTTISRVRPWLSPNYPASDELKITDQYRADAFIRELKEYEAMPGDSLPELMVMALSTDHTVGTRPGMPTPRAMVADNDLALGRIIEALSKSRFWKNTVVFVTEDDSQAGWDHVSAYRTTGFVVSPYTHTGKTISVNYNQTSMVRSIEQILGIPPMNLLDATARPMFECFTSTPNPALFVARTNRVPLDEMNKPLAALKGNALNFAIQSMRKEYDHVDGGNDDILNRILWFASKGNQRYPAHLAGKQVKDDDD</sequence>
<dbReference type="InterPro" id="IPR015943">
    <property type="entry name" value="WD40/YVTN_repeat-like_dom_sf"/>
</dbReference>
<dbReference type="EMBL" id="CP007035">
    <property type="protein sequence ID" value="AHF14645.1"/>
    <property type="molecule type" value="Genomic_DNA"/>
</dbReference>
<dbReference type="InterPro" id="IPR007312">
    <property type="entry name" value="Phosphoesterase"/>
</dbReference>
<dbReference type="GO" id="GO:0016788">
    <property type="term" value="F:hydrolase activity, acting on ester bonds"/>
    <property type="evidence" value="ECO:0007669"/>
    <property type="project" value="InterPro"/>
</dbReference>
<keyword evidence="1" id="KW-0378">Hydrolase</keyword>
<dbReference type="STRING" id="929713.NIASO_04475"/>
<dbReference type="AlphaFoldDB" id="W0EV19"/>
<dbReference type="PANTHER" id="PTHR47197">
    <property type="entry name" value="PROTEIN NIRF"/>
    <property type="match status" value="1"/>
</dbReference>
<protein>
    <submittedName>
        <fullName evidence="3">Phosphoesterase</fullName>
    </submittedName>
</protein>
<reference evidence="3 4" key="1">
    <citation type="submission" date="2013-12" db="EMBL/GenBank/DDBJ databases">
        <authorList>
            <consortium name="DOE Joint Genome Institute"/>
            <person name="Eisen J."/>
            <person name="Huntemann M."/>
            <person name="Han J."/>
            <person name="Chen A."/>
            <person name="Kyrpides N."/>
            <person name="Mavromatis K."/>
            <person name="Markowitz V."/>
            <person name="Palaniappan K."/>
            <person name="Ivanova N."/>
            <person name="Schaumberg A."/>
            <person name="Pati A."/>
            <person name="Liolios K."/>
            <person name="Nordberg H.P."/>
            <person name="Cantor M.N."/>
            <person name="Hua S.X."/>
            <person name="Woyke T."/>
        </authorList>
    </citation>
    <scope>NUCLEOTIDE SEQUENCE [LARGE SCALE GENOMIC DNA]</scope>
    <source>
        <strain evidence="4">DSM 19437</strain>
    </source>
</reference>
<dbReference type="RefSeq" id="WP_008583253.1">
    <property type="nucleotide sequence ID" value="NZ_CP007035.1"/>
</dbReference>
<evidence type="ECO:0000313" key="3">
    <source>
        <dbReference type="EMBL" id="AHF14645.1"/>
    </source>
</evidence>
<dbReference type="InterPro" id="IPR011964">
    <property type="entry name" value="YVTN_b-propeller_repeat"/>
</dbReference>
<dbReference type="Gene3D" id="3.40.720.10">
    <property type="entry name" value="Alkaline Phosphatase, subunit A"/>
    <property type="match status" value="1"/>
</dbReference>
<dbReference type="Proteomes" id="UP000003586">
    <property type="component" value="Chromosome"/>
</dbReference>
<gene>
    <name evidence="3" type="ORF">NIASO_04475</name>
</gene>
<dbReference type="InterPro" id="IPR019405">
    <property type="entry name" value="Lactonase_7-beta_prop"/>
</dbReference>
<dbReference type="PANTHER" id="PTHR47197:SF3">
    <property type="entry name" value="DIHYDRO-HEME D1 DEHYDROGENASE"/>
    <property type="match status" value="1"/>
</dbReference>
<dbReference type="eggNOG" id="COG3511">
    <property type="taxonomic scope" value="Bacteria"/>
</dbReference>
<dbReference type="Pfam" id="PF04185">
    <property type="entry name" value="Phosphoesterase"/>
    <property type="match status" value="1"/>
</dbReference>
<dbReference type="InterPro" id="IPR011044">
    <property type="entry name" value="Quino_amine_DH_bsu"/>
</dbReference>